<keyword evidence="2" id="KW-1185">Reference proteome</keyword>
<comment type="caution">
    <text evidence="1">The sequence shown here is derived from an EMBL/GenBank/DDBJ whole genome shotgun (WGS) entry which is preliminary data.</text>
</comment>
<sequence>MDDINSRANAHIRQNSRVIAAISGFSGIGSDDARAIEWVLIETIGRKIKETSTLSNIINIISENNKKRYGYDKFSNPILEK</sequence>
<name>A0ABX2ACX1_9PROT</name>
<dbReference type="EMBL" id="JABJWC010000007">
    <property type="protein sequence ID" value="NPC65679.1"/>
    <property type="molecule type" value="Genomic_DNA"/>
</dbReference>
<dbReference type="RefSeq" id="WP_172155712.1">
    <property type="nucleotide sequence ID" value="NZ_JABJWC010000007.1"/>
</dbReference>
<evidence type="ECO:0008006" key="3">
    <source>
        <dbReference type="Google" id="ProtNLM"/>
    </source>
</evidence>
<evidence type="ECO:0000313" key="2">
    <source>
        <dbReference type="Proteomes" id="UP000623090"/>
    </source>
</evidence>
<dbReference type="Proteomes" id="UP000623090">
    <property type="component" value="Unassembled WGS sequence"/>
</dbReference>
<gene>
    <name evidence="1" type="ORF">HNW77_04545</name>
</gene>
<reference evidence="1 2" key="1">
    <citation type="journal article" date="2020" name="Microorganisms">
        <title>Description of Komagataeibacter melaceti sp. nov. and Komagataeibacter melomenusus sp. nov. Isolated from Apple Cider Vinegar.</title>
        <authorList>
            <person name="Maric L."/>
            <person name="Cleenwerck I."/>
            <person name="Accetto T."/>
            <person name="Vandamme P."/>
            <person name="Trcek J."/>
        </authorList>
    </citation>
    <scope>NUCLEOTIDE SEQUENCE [LARGE SCALE GENOMIC DNA]</scope>
    <source>
        <strain evidence="1 2">AV436</strain>
    </source>
</reference>
<accession>A0ABX2ACX1</accession>
<proteinExistence type="predicted"/>
<protein>
    <recommendedName>
        <fullName evidence="3">Transposase</fullName>
    </recommendedName>
</protein>
<organism evidence="1 2">
    <name type="scientific">Komagataeibacter melomenusus</name>
    <dbReference type="NCBI Taxonomy" id="2766578"/>
    <lineage>
        <taxon>Bacteria</taxon>
        <taxon>Pseudomonadati</taxon>
        <taxon>Pseudomonadota</taxon>
        <taxon>Alphaproteobacteria</taxon>
        <taxon>Acetobacterales</taxon>
        <taxon>Acetobacteraceae</taxon>
        <taxon>Komagataeibacter</taxon>
    </lineage>
</organism>
<evidence type="ECO:0000313" key="1">
    <source>
        <dbReference type="EMBL" id="NPC65679.1"/>
    </source>
</evidence>